<dbReference type="InterPro" id="IPR023332">
    <property type="entry name" value="Proteasome_alpha-type"/>
</dbReference>
<evidence type="ECO:0000256" key="1">
    <source>
        <dbReference type="ARBA" id="ARBA00022490"/>
    </source>
</evidence>
<evidence type="ECO:0000313" key="7">
    <source>
        <dbReference type="EMBL" id="GIQ80930.1"/>
    </source>
</evidence>
<reference evidence="7 8" key="1">
    <citation type="journal article" date="2018" name="PLoS ONE">
        <title>The draft genome of Kipferlia bialata reveals reductive genome evolution in fornicate parasites.</title>
        <authorList>
            <person name="Tanifuji G."/>
            <person name="Takabayashi S."/>
            <person name="Kume K."/>
            <person name="Takagi M."/>
            <person name="Nakayama T."/>
            <person name="Kamikawa R."/>
            <person name="Inagaki Y."/>
            <person name="Hashimoto T."/>
        </authorList>
    </citation>
    <scope>NUCLEOTIDE SEQUENCE [LARGE SCALE GENOMIC DNA]</scope>
    <source>
        <strain evidence="7">NY0173</strain>
    </source>
</reference>
<gene>
    <name evidence="7" type="ORF">KIPB_001810</name>
</gene>
<evidence type="ECO:0000256" key="5">
    <source>
        <dbReference type="SAM" id="MobiDB-lite"/>
    </source>
</evidence>
<dbReference type="GO" id="GO:0005737">
    <property type="term" value="C:cytoplasm"/>
    <property type="evidence" value="ECO:0007669"/>
    <property type="project" value="UniProtKB-SubCell"/>
</dbReference>
<name>A0A9K3CR51_9EUKA</name>
<dbReference type="EMBL" id="BDIP01000271">
    <property type="protein sequence ID" value="GIQ80930.1"/>
    <property type="molecule type" value="Genomic_DNA"/>
</dbReference>
<keyword evidence="4" id="KW-0539">Nucleus</keyword>
<comment type="subcellular location">
    <subcellularLocation>
        <location evidence="4">Cytoplasm</location>
    </subcellularLocation>
    <subcellularLocation>
        <location evidence="4">Nucleus</location>
    </subcellularLocation>
</comment>
<dbReference type="GO" id="GO:0005634">
    <property type="term" value="C:nucleus"/>
    <property type="evidence" value="ECO:0007669"/>
    <property type="project" value="UniProtKB-SubCell"/>
</dbReference>
<keyword evidence="1 4" id="KW-0963">Cytoplasm</keyword>
<keyword evidence="2 3" id="KW-0647">Proteasome</keyword>
<comment type="subunit">
    <text evidence="4">The 26S proteasome consists of a 20S proteasome core and two 19S regulatory subunits.</text>
</comment>
<dbReference type="GO" id="GO:0019773">
    <property type="term" value="C:proteasome core complex, alpha-subunit complex"/>
    <property type="evidence" value="ECO:0007669"/>
    <property type="project" value="UniProtKB-UniRule"/>
</dbReference>
<accession>A0A9K3CR51</accession>
<dbReference type="FunFam" id="3.60.20.10:FF:000004">
    <property type="entry name" value="Proteasome subunit alpha type-4"/>
    <property type="match status" value="1"/>
</dbReference>
<dbReference type="GO" id="GO:0006511">
    <property type="term" value="P:ubiquitin-dependent protein catabolic process"/>
    <property type="evidence" value="ECO:0007669"/>
    <property type="project" value="InterPro"/>
</dbReference>
<dbReference type="Pfam" id="PF00227">
    <property type="entry name" value="Proteasome"/>
    <property type="match status" value="1"/>
</dbReference>
<evidence type="ECO:0000256" key="4">
    <source>
        <dbReference type="RuleBase" id="RU000551"/>
    </source>
</evidence>
<protein>
    <recommendedName>
        <fullName evidence="4">Proteasome subunit alpha type</fullName>
    </recommendedName>
</protein>
<comment type="caution">
    <text evidence="7">The sequence shown here is derived from an EMBL/GenBank/DDBJ whole genome shotgun (WGS) entry which is preliminary data.</text>
</comment>
<proteinExistence type="inferred from homology"/>
<dbReference type="OrthoDB" id="3145928at2759"/>
<dbReference type="PROSITE" id="PS51475">
    <property type="entry name" value="PROTEASOME_ALPHA_2"/>
    <property type="match status" value="1"/>
</dbReference>
<dbReference type="InterPro" id="IPR001353">
    <property type="entry name" value="Proteasome_sua/b"/>
</dbReference>
<comment type="similarity">
    <text evidence="3 4">Belongs to the peptidase T1A family.</text>
</comment>
<dbReference type="PROSITE" id="PS00388">
    <property type="entry name" value="PROTEASOME_ALPHA_1"/>
    <property type="match status" value="1"/>
</dbReference>
<dbReference type="InterPro" id="IPR029055">
    <property type="entry name" value="Ntn_hydrolases_N"/>
</dbReference>
<dbReference type="AlphaFoldDB" id="A0A9K3CR51"/>
<evidence type="ECO:0000259" key="6">
    <source>
        <dbReference type="PROSITE" id="PS00388"/>
    </source>
</evidence>
<sequence>MNRYDRALTVFSPDGHLFQVEYAMEAVGRGTTAVVAKSPGNIVIGLERKAAARLQDPRSLQKVYKLDDHIFCVFAGLTADARVLVNDARVECQSHRLFVEDAPTVEYIARWVARRQQRYTQSGGVRPYGVSLLICGWNADGTGHVYLTEPSGVYSTWHAAVIGRNRKTVMEYLEGRWAEGQAPTEEGEGEGEAEAEAEGEGEAEADEETQGWSTEDCAGVVRAALEEVAENRERLEFVNIPKPQ</sequence>
<feature type="region of interest" description="Disordered" evidence="5">
    <location>
        <begin position="178"/>
        <end position="216"/>
    </location>
</feature>
<dbReference type="SUPFAM" id="SSF56235">
    <property type="entry name" value="N-terminal nucleophile aminohydrolases (Ntn hydrolases)"/>
    <property type="match status" value="1"/>
</dbReference>
<organism evidence="7 8">
    <name type="scientific">Kipferlia bialata</name>
    <dbReference type="NCBI Taxonomy" id="797122"/>
    <lineage>
        <taxon>Eukaryota</taxon>
        <taxon>Metamonada</taxon>
        <taxon>Carpediemonas-like organisms</taxon>
        <taxon>Kipferlia</taxon>
    </lineage>
</organism>
<dbReference type="Gene3D" id="3.60.20.10">
    <property type="entry name" value="Glutamine Phosphoribosylpyrophosphate, subunit 1, domain 1"/>
    <property type="match status" value="1"/>
</dbReference>
<dbReference type="NCBIfam" id="NF003075">
    <property type="entry name" value="PRK03996.1"/>
    <property type="match status" value="1"/>
</dbReference>
<evidence type="ECO:0000256" key="2">
    <source>
        <dbReference type="ARBA" id="ARBA00022942"/>
    </source>
</evidence>
<evidence type="ECO:0000256" key="3">
    <source>
        <dbReference type="PROSITE-ProRule" id="PRU00808"/>
    </source>
</evidence>
<dbReference type="PANTHER" id="PTHR11599">
    <property type="entry name" value="PROTEASOME SUBUNIT ALPHA/BETA"/>
    <property type="match status" value="1"/>
</dbReference>
<dbReference type="SMART" id="SM00948">
    <property type="entry name" value="Proteasome_A_N"/>
    <property type="match status" value="1"/>
</dbReference>
<feature type="compositionally biased region" description="Acidic residues" evidence="5">
    <location>
        <begin position="185"/>
        <end position="209"/>
    </location>
</feature>
<evidence type="ECO:0000313" key="8">
    <source>
        <dbReference type="Proteomes" id="UP000265618"/>
    </source>
</evidence>
<keyword evidence="8" id="KW-1185">Reference proteome</keyword>
<feature type="domain" description="Proteasome alpha-type subunits" evidence="6">
    <location>
        <begin position="4"/>
        <end position="26"/>
    </location>
</feature>
<dbReference type="InterPro" id="IPR050115">
    <property type="entry name" value="Proteasome_alpha"/>
</dbReference>
<dbReference type="InterPro" id="IPR000426">
    <property type="entry name" value="Proteasome_asu_N"/>
</dbReference>
<dbReference type="Pfam" id="PF10584">
    <property type="entry name" value="Proteasome_A_N"/>
    <property type="match status" value="1"/>
</dbReference>
<dbReference type="Proteomes" id="UP000265618">
    <property type="component" value="Unassembled WGS sequence"/>
</dbReference>